<dbReference type="Proteomes" id="UP000250028">
    <property type="component" value="Unassembled WGS sequence"/>
</dbReference>
<dbReference type="InterPro" id="IPR003730">
    <property type="entry name" value="Cu_polyphenol_OxRdtase"/>
</dbReference>
<evidence type="ECO:0000313" key="12">
    <source>
        <dbReference type="EMBL" id="SSA33577.1"/>
    </source>
</evidence>
<comment type="catalytic activity">
    <reaction evidence="9">
        <text>adenosine + H2O + H(+) = inosine + NH4(+)</text>
        <dbReference type="Rhea" id="RHEA:24408"/>
        <dbReference type="ChEBI" id="CHEBI:15377"/>
        <dbReference type="ChEBI" id="CHEBI:15378"/>
        <dbReference type="ChEBI" id="CHEBI:16335"/>
        <dbReference type="ChEBI" id="CHEBI:17596"/>
        <dbReference type="ChEBI" id="CHEBI:28938"/>
        <dbReference type="EC" id="3.5.4.4"/>
    </reaction>
    <physiologicalReaction direction="left-to-right" evidence="9">
        <dbReference type="Rhea" id="RHEA:24409"/>
    </physiologicalReaction>
</comment>
<evidence type="ECO:0000256" key="8">
    <source>
        <dbReference type="ARBA" id="ARBA00023008"/>
    </source>
</evidence>
<organism evidence="12 13">
    <name type="scientific">Branchiibius hedensis</name>
    <dbReference type="NCBI Taxonomy" id="672460"/>
    <lineage>
        <taxon>Bacteria</taxon>
        <taxon>Bacillati</taxon>
        <taxon>Actinomycetota</taxon>
        <taxon>Actinomycetes</taxon>
        <taxon>Micrococcales</taxon>
        <taxon>Dermacoccaceae</taxon>
        <taxon>Branchiibius</taxon>
    </lineage>
</organism>
<dbReference type="PANTHER" id="PTHR30616">
    <property type="entry name" value="UNCHARACTERIZED PROTEIN YFIH"/>
    <property type="match status" value="1"/>
</dbReference>
<accession>A0A2Y8ZUN7</accession>
<keyword evidence="4" id="KW-0808">Transferase</keyword>
<dbReference type="CDD" id="cd16833">
    <property type="entry name" value="YfiH"/>
    <property type="match status" value="1"/>
</dbReference>
<protein>
    <recommendedName>
        <fullName evidence="14">Purine nucleoside phosphorylase</fullName>
    </recommendedName>
</protein>
<evidence type="ECO:0000313" key="13">
    <source>
        <dbReference type="Proteomes" id="UP000250028"/>
    </source>
</evidence>
<proteinExistence type="inferred from homology"/>
<evidence type="ECO:0000256" key="2">
    <source>
        <dbReference type="ARBA" id="ARBA00003215"/>
    </source>
</evidence>
<evidence type="ECO:0000256" key="10">
    <source>
        <dbReference type="ARBA" id="ARBA00048968"/>
    </source>
</evidence>
<dbReference type="RefSeq" id="WP_245933983.1">
    <property type="nucleotide sequence ID" value="NZ_QGDN01000001.1"/>
</dbReference>
<dbReference type="InterPro" id="IPR011324">
    <property type="entry name" value="Cytotoxic_necrot_fac-like_cat"/>
</dbReference>
<comment type="catalytic activity">
    <reaction evidence="1">
        <text>inosine + phosphate = alpha-D-ribose 1-phosphate + hypoxanthine</text>
        <dbReference type="Rhea" id="RHEA:27646"/>
        <dbReference type="ChEBI" id="CHEBI:17368"/>
        <dbReference type="ChEBI" id="CHEBI:17596"/>
        <dbReference type="ChEBI" id="CHEBI:43474"/>
        <dbReference type="ChEBI" id="CHEBI:57720"/>
        <dbReference type="EC" id="2.4.2.1"/>
    </reaction>
    <physiologicalReaction direction="left-to-right" evidence="1">
        <dbReference type="Rhea" id="RHEA:27647"/>
    </physiologicalReaction>
</comment>
<dbReference type="GO" id="GO:0017061">
    <property type="term" value="F:S-methyl-5-thioadenosine phosphorylase activity"/>
    <property type="evidence" value="ECO:0007669"/>
    <property type="project" value="UniProtKB-EC"/>
</dbReference>
<comment type="catalytic activity">
    <reaction evidence="11">
        <text>S-methyl-5'-thioadenosine + phosphate = 5-(methylsulfanyl)-alpha-D-ribose 1-phosphate + adenine</text>
        <dbReference type="Rhea" id="RHEA:11852"/>
        <dbReference type="ChEBI" id="CHEBI:16708"/>
        <dbReference type="ChEBI" id="CHEBI:17509"/>
        <dbReference type="ChEBI" id="CHEBI:43474"/>
        <dbReference type="ChEBI" id="CHEBI:58533"/>
        <dbReference type="EC" id="2.4.2.28"/>
    </reaction>
    <physiologicalReaction direction="left-to-right" evidence="11">
        <dbReference type="Rhea" id="RHEA:11853"/>
    </physiologicalReaction>
</comment>
<keyword evidence="6" id="KW-0378">Hydrolase</keyword>
<name>A0A2Y8ZUN7_9MICO</name>
<dbReference type="SUPFAM" id="SSF64438">
    <property type="entry name" value="CNF1/YfiH-like putative cysteine hydrolases"/>
    <property type="match status" value="1"/>
</dbReference>
<dbReference type="EMBL" id="UESZ01000001">
    <property type="protein sequence ID" value="SSA33577.1"/>
    <property type="molecule type" value="Genomic_DNA"/>
</dbReference>
<keyword evidence="7" id="KW-0862">Zinc</keyword>
<dbReference type="GO" id="GO:0016787">
    <property type="term" value="F:hydrolase activity"/>
    <property type="evidence" value="ECO:0007669"/>
    <property type="project" value="UniProtKB-KW"/>
</dbReference>
<evidence type="ECO:0000256" key="11">
    <source>
        <dbReference type="ARBA" id="ARBA00049893"/>
    </source>
</evidence>
<dbReference type="Pfam" id="PF02578">
    <property type="entry name" value="Cu-oxidase_4"/>
    <property type="match status" value="1"/>
</dbReference>
<dbReference type="Gene3D" id="3.60.140.10">
    <property type="entry name" value="CNF1/YfiH-like putative cysteine hydrolases"/>
    <property type="match status" value="1"/>
</dbReference>
<evidence type="ECO:0000256" key="5">
    <source>
        <dbReference type="ARBA" id="ARBA00022723"/>
    </source>
</evidence>
<evidence type="ECO:0000256" key="7">
    <source>
        <dbReference type="ARBA" id="ARBA00022833"/>
    </source>
</evidence>
<evidence type="ECO:0000256" key="9">
    <source>
        <dbReference type="ARBA" id="ARBA00047989"/>
    </source>
</evidence>
<keyword evidence="5" id="KW-0479">Metal-binding</keyword>
<sequence length="245" mass="25672">MFFWSERVTGPRGAVIDCYFTDREGGVSGGDVGSLNLSGAVGDDPGNVEVNRGRLASAMGIERSRLLLMSSRHSTTVVPVTDRSPEVIADGMVTATPGSALVALAADCVPILLYDATVGVVAAVHAGRVGMADGIVAEAVQVLRREGAQQIHAIVGPAICGRCYEVPADLQESVASRWPVTRSVTWSGTAAIDVPAGVVWQLAQEDVAVRWLPGCTREDPTLFSHRRDRPGGRGAGVIVMREAAA</sequence>
<keyword evidence="8" id="KW-0186">Copper</keyword>
<dbReference type="PANTHER" id="PTHR30616:SF2">
    <property type="entry name" value="PURINE NUCLEOSIDE PHOSPHORYLASE LACC1"/>
    <property type="match status" value="1"/>
</dbReference>
<evidence type="ECO:0000256" key="3">
    <source>
        <dbReference type="ARBA" id="ARBA00007353"/>
    </source>
</evidence>
<evidence type="ECO:0000256" key="1">
    <source>
        <dbReference type="ARBA" id="ARBA00000553"/>
    </source>
</evidence>
<comment type="function">
    <text evidence="2">Purine nucleoside enzyme that catalyzes the phosphorolysis of adenosine and inosine nucleosides, yielding D-ribose 1-phosphate and the respective free bases, adenine and hypoxanthine. Also catalyzes the phosphorolysis of S-methyl-5'-thioadenosine into adenine and S-methyl-5-thio-alpha-D-ribose 1-phosphate. Also has adenosine deaminase activity.</text>
</comment>
<dbReference type="AlphaFoldDB" id="A0A2Y8ZUN7"/>
<evidence type="ECO:0000256" key="6">
    <source>
        <dbReference type="ARBA" id="ARBA00022801"/>
    </source>
</evidence>
<comment type="catalytic activity">
    <reaction evidence="10">
        <text>adenosine + phosphate = alpha-D-ribose 1-phosphate + adenine</text>
        <dbReference type="Rhea" id="RHEA:27642"/>
        <dbReference type="ChEBI" id="CHEBI:16335"/>
        <dbReference type="ChEBI" id="CHEBI:16708"/>
        <dbReference type="ChEBI" id="CHEBI:43474"/>
        <dbReference type="ChEBI" id="CHEBI:57720"/>
        <dbReference type="EC" id="2.4.2.1"/>
    </reaction>
    <physiologicalReaction direction="left-to-right" evidence="10">
        <dbReference type="Rhea" id="RHEA:27643"/>
    </physiologicalReaction>
</comment>
<keyword evidence="13" id="KW-1185">Reference proteome</keyword>
<evidence type="ECO:0000256" key="4">
    <source>
        <dbReference type="ARBA" id="ARBA00022679"/>
    </source>
</evidence>
<dbReference type="InterPro" id="IPR038371">
    <property type="entry name" value="Cu_polyphenol_OxRdtase_sf"/>
</dbReference>
<dbReference type="GO" id="GO:0005507">
    <property type="term" value="F:copper ion binding"/>
    <property type="evidence" value="ECO:0007669"/>
    <property type="project" value="TreeGrafter"/>
</dbReference>
<comment type="similarity">
    <text evidence="3">Belongs to the purine nucleoside phosphorylase YfiH/LACC1 family.</text>
</comment>
<evidence type="ECO:0008006" key="14">
    <source>
        <dbReference type="Google" id="ProtNLM"/>
    </source>
</evidence>
<gene>
    <name evidence="12" type="ORF">SAMN04489750_0861</name>
</gene>
<reference evidence="13" key="1">
    <citation type="submission" date="2016-10" db="EMBL/GenBank/DDBJ databases">
        <authorList>
            <person name="Varghese N."/>
            <person name="Submissions S."/>
        </authorList>
    </citation>
    <scope>NUCLEOTIDE SEQUENCE [LARGE SCALE GENOMIC DNA]</scope>
    <source>
        <strain evidence="13">DSM 22951</strain>
    </source>
</reference>